<keyword evidence="3" id="KW-1185">Reference proteome</keyword>
<dbReference type="Pfam" id="PF13399">
    <property type="entry name" value="LytR_C"/>
    <property type="match status" value="1"/>
</dbReference>
<evidence type="ECO:0000313" key="2">
    <source>
        <dbReference type="EMBL" id="MFB9311423.1"/>
    </source>
</evidence>
<dbReference type="EMBL" id="JBHMDG010000001">
    <property type="protein sequence ID" value="MFB9311423.1"/>
    <property type="molecule type" value="Genomic_DNA"/>
</dbReference>
<feature type="domain" description="LytR/CpsA/Psr regulator C-terminal" evidence="1">
    <location>
        <begin position="62"/>
        <end position="147"/>
    </location>
</feature>
<dbReference type="RefSeq" id="WP_170215318.1">
    <property type="nucleotide sequence ID" value="NZ_JBHMDG010000001.1"/>
</dbReference>
<evidence type="ECO:0000259" key="1">
    <source>
        <dbReference type="Pfam" id="PF13399"/>
    </source>
</evidence>
<organism evidence="2 3">
    <name type="scientific">Nocardioides plantarum</name>
    <dbReference type="NCBI Taxonomy" id="29299"/>
    <lineage>
        <taxon>Bacteria</taxon>
        <taxon>Bacillati</taxon>
        <taxon>Actinomycetota</taxon>
        <taxon>Actinomycetes</taxon>
        <taxon>Propionibacteriales</taxon>
        <taxon>Nocardioidaceae</taxon>
        <taxon>Nocardioides</taxon>
    </lineage>
</organism>
<gene>
    <name evidence="2" type="ORF">ACFFRI_00055</name>
</gene>
<sequence length="172" mass="17734">MSERGAGYLRTAATLGVLALLLLLGVTRGLEAVSKPFPKGNEPPICVETDLGKGDILRVGGITVSVINAGEKSGQARKTLDKLEELGFAGGEVSNLPDPKVRTAEIRVAGGKTPAARLLRTYVGGQVKIVDEQASSAGVTLVVGDRFSGIRKGRQGIRITEPATVCGPTGTG</sequence>
<accession>A0ABV5K3T2</accession>
<dbReference type="Proteomes" id="UP001589750">
    <property type="component" value="Unassembled WGS sequence"/>
</dbReference>
<proteinExistence type="predicted"/>
<dbReference type="Gene3D" id="3.30.70.2390">
    <property type="match status" value="1"/>
</dbReference>
<reference evidence="2 3" key="1">
    <citation type="submission" date="2024-09" db="EMBL/GenBank/DDBJ databases">
        <authorList>
            <person name="Sun Q."/>
            <person name="Mori K."/>
        </authorList>
    </citation>
    <scope>NUCLEOTIDE SEQUENCE [LARGE SCALE GENOMIC DNA]</scope>
    <source>
        <strain evidence="2 3">JCM 9626</strain>
    </source>
</reference>
<protein>
    <submittedName>
        <fullName evidence="2">LytR C-terminal domain-containing protein</fullName>
    </submittedName>
</protein>
<evidence type="ECO:0000313" key="3">
    <source>
        <dbReference type="Proteomes" id="UP001589750"/>
    </source>
</evidence>
<dbReference type="InterPro" id="IPR027381">
    <property type="entry name" value="LytR/CpsA/Psr_C"/>
</dbReference>
<name>A0ABV5K3T2_9ACTN</name>
<comment type="caution">
    <text evidence="2">The sequence shown here is derived from an EMBL/GenBank/DDBJ whole genome shotgun (WGS) entry which is preliminary data.</text>
</comment>